<dbReference type="InterPro" id="IPR014810">
    <property type="entry name" value="Fcf2_C"/>
</dbReference>
<sequence>MTITRSQRKRLENKPKENSQSTKSPIQRQESNTKKQTVIEKQEPAMIENKKNVVDQQKETKDEQKVIDGQEEENDSSESESSESDSSDLSSDEESEDLDSLLNKAEAALVSNQDDLSLEKKPTSQRLSKLNTGLDSSLYFKAANGRVSLASEAVQLVEPGQRPAQDSPLVVQANNTLEKRSSRKERQIEREKTTGKDWFDMPRPEITPELKRDLQILKMRHVLDRKRHYKKMGKQEDPKYFQVGTIIQGPTEFFSARMTNKERKQTIVDELLASDEQKQYYKRKHNEVSTRSNRGGKRDYKKLKAQRKMKF</sequence>
<reference evidence="5" key="1">
    <citation type="journal article" date="2020" name="Microb. Genom.">
        <title>Genetic diversity of clinical and environmental Mucorales isolates obtained from an investigation of mucormycosis cases among solid organ transplant recipients.</title>
        <authorList>
            <person name="Nguyen M.H."/>
            <person name="Kaul D."/>
            <person name="Muto C."/>
            <person name="Cheng S.J."/>
            <person name="Richter R.A."/>
            <person name="Bruno V.M."/>
            <person name="Liu G."/>
            <person name="Beyhan S."/>
            <person name="Sundermann A.J."/>
            <person name="Mounaud S."/>
            <person name="Pasculle A.W."/>
            <person name="Nierman W.C."/>
            <person name="Driscoll E."/>
            <person name="Cumbie R."/>
            <person name="Clancy C.J."/>
            <person name="Dupont C.L."/>
        </authorList>
    </citation>
    <scope>NUCLEOTIDE SEQUENCE</scope>
    <source>
        <strain evidence="5">GL11</strain>
    </source>
</reference>
<dbReference type="GO" id="GO:0006396">
    <property type="term" value="P:RNA processing"/>
    <property type="evidence" value="ECO:0007669"/>
    <property type="project" value="TreeGrafter"/>
</dbReference>
<evidence type="ECO:0000256" key="3">
    <source>
        <dbReference type="SAM" id="MobiDB-lite"/>
    </source>
</evidence>
<feature type="domain" description="Fcf2 pre-rRNA processing C-terminal" evidence="4">
    <location>
        <begin position="191"/>
        <end position="284"/>
    </location>
</feature>
<dbReference type="GO" id="GO:0005730">
    <property type="term" value="C:nucleolus"/>
    <property type="evidence" value="ECO:0007669"/>
    <property type="project" value="UniProtKB-SubCell"/>
</dbReference>
<dbReference type="EMBL" id="JAANQT010000763">
    <property type="protein sequence ID" value="KAG1308560.1"/>
    <property type="molecule type" value="Genomic_DNA"/>
</dbReference>
<dbReference type="PANTHER" id="PTHR21686">
    <property type="entry name" value="DEOXYNUCLEOTIDYLTRANSFERASE TERMINAL-INTERACTING PROTEIN 2"/>
    <property type="match status" value="1"/>
</dbReference>
<dbReference type="PANTHER" id="PTHR21686:SF12">
    <property type="entry name" value="DEOXYNUCLEOTIDYLTRANSFERASE TERMINAL-INTERACTING PROTEIN 2"/>
    <property type="match status" value="1"/>
</dbReference>
<evidence type="ECO:0000256" key="1">
    <source>
        <dbReference type="ARBA" id="ARBA00004604"/>
    </source>
</evidence>
<dbReference type="InterPro" id="IPR039883">
    <property type="entry name" value="Fcf2/DNTTIP2"/>
</dbReference>
<protein>
    <recommendedName>
        <fullName evidence="4">Fcf2 pre-rRNA processing C-terminal domain-containing protein</fullName>
    </recommendedName>
</protein>
<feature type="region of interest" description="Disordered" evidence="3">
    <location>
        <begin position="279"/>
        <end position="311"/>
    </location>
</feature>
<name>A0A9P7BSW7_RHIOR</name>
<dbReference type="Proteomes" id="UP000716291">
    <property type="component" value="Unassembled WGS sequence"/>
</dbReference>
<gene>
    <name evidence="5" type="ORF">G6F64_005960</name>
</gene>
<feature type="compositionally biased region" description="Basic and acidic residues" evidence="3">
    <location>
        <begin position="31"/>
        <end position="68"/>
    </location>
</feature>
<comment type="caution">
    <text evidence="5">The sequence shown here is derived from an EMBL/GenBank/DDBJ whole genome shotgun (WGS) entry which is preliminary data.</text>
</comment>
<comment type="subcellular location">
    <subcellularLocation>
        <location evidence="1">Nucleus</location>
        <location evidence="1">Nucleolus</location>
    </subcellularLocation>
</comment>
<evidence type="ECO:0000313" key="5">
    <source>
        <dbReference type="EMBL" id="KAG1308560.1"/>
    </source>
</evidence>
<feature type="compositionally biased region" description="Polar residues" evidence="3">
    <location>
        <begin position="124"/>
        <end position="134"/>
    </location>
</feature>
<evidence type="ECO:0000259" key="4">
    <source>
        <dbReference type="Pfam" id="PF08698"/>
    </source>
</evidence>
<keyword evidence="2" id="KW-0539">Nucleus</keyword>
<organism evidence="5 6">
    <name type="scientific">Rhizopus oryzae</name>
    <name type="common">Mucormycosis agent</name>
    <name type="synonym">Rhizopus arrhizus var. delemar</name>
    <dbReference type="NCBI Taxonomy" id="64495"/>
    <lineage>
        <taxon>Eukaryota</taxon>
        <taxon>Fungi</taxon>
        <taxon>Fungi incertae sedis</taxon>
        <taxon>Mucoromycota</taxon>
        <taxon>Mucoromycotina</taxon>
        <taxon>Mucoromycetes</taxon>
        <taxon>Mucorales</taxon>
        <taxon>Mucorineae</taxon>
        <taxon>Rhizopodaceae</taxon>
        <taxon>Rhizopus</taxon>
    </lineage>
</organism>
<keyword evidence="6" id="KW-1185">Reference proteome</keyword>
<feature type="compositionally biased region" description="Acidic residues" evidence="3">
    <location>
        <begin position="69"/>
        <end position="99"/>
    </location>
</feature>
<feature type="compositionally biased region" description="Polar residues" evidence="3">
    <location>
        <begin position="18"/>
        <end position="30"/>
    </location>
</feature>
<evidence type="ECO:0000256" key="2">
    <source>
        <dbReference type="ARBA" id="ARBA00023242"/>
    </source>
</evidence>
<feature type="region of interest" description="Disordered" evidence="3">
    <location>
        <begin position="1"/>
        <end position="134"/>
    </location>
</feature>
<feature type="compositionally biased region" description="Basic residues" evidence="3">
    <location>
        <begin position="299"/>
        <end position="311"/>
    </location>
</feature>
<dbReference type="OrthoDB" id="427886at2759"/>
<dbReference type="GO" id="GO:0003723">
    <property type="term" value="F:RNA binding"/>
    <property type="evidence" value="ECO:0007669"/>
    <property type="project" value="TreeGrafter"/>
</dbReference>
<evidence type="ECO:0000313" key="6">
    <source>
        <dbReference type="Proteomes" id="UP000716291"/>
    </source>
</evidence>
<proteinExistence type="predicted"/>
<dbReference type="Pfam" id="PF08698">
    <property type="entry name" value="Fcf2"/>
    <property type="match status" value="1"/>
</dbReference>
<dbReference type="AlphaFoldDB" id="A0A9P7BSW7"/>
<accession>A0A9P7BSW7</accession>